<feature type="domain" description="Hydantoinase A/oxoprolinase" evidence="1">
    <location>
        <begin position="203"/>
        <end position="500"/>
    </location>
</feature>
<dbReference type="SUPFAM" id="SSF53067">
    <property type="entry name" value="Actin-like ATPase domain"/>
    <property type="match status" value="1"/>
</dbReference>
<gene>
    <name evidence="4" type="ORF">CCGE525_37905</name>
</gene>
<dbReference type="KEGG" id="rjg:CCGE525_37905"/>
<dbReference type="Pfam" id="PF05378">
    <property type="entry name" value="Hydant_A_N"/>
    <property type="match status" value="1"/>
</dbReference>
<dbReference type="InterPro" id="IPR049517">
    <property type="entry name" value="ACX-like_C"/>
</dbReference>
<dbReference type="PANTHER" id="PTHR11365:SF23">
    <property type="entry name" value="HYPOTHETICAL 5-OXOPROLINASE (EUROFUNG)-RELATED"/>
    <property type="match status" value="1"/>
</dbReference>
<evidence type="ECO:0000313" key="4">
    <source>
        <dbReference type="EMBL" id="AYG64497.1"/>
    </source>
</evidence>
<dbReference type="Pfam" id="PF01968">
    <property type="entry name" value="Hydantoinase_A"/>
    <property type="match status" value="1"/>
</dbReference>
<sequence>MNSARIGVDIGGTFTDLVLFGDGGETFFTKVPSTPAQPEEAVLTGIRQITETAGVAVSTVAEVVHGTTVGSNTLLQKVGAKTGLITTKGFRDVLEIGRVRTPTMFDLSWEKTVPLIARRYRMEVDERSTADGRILKEVDEQEVIEIGRFFEAEGVESVAVCFINSYRNPENENRVLEIMREHFPDMWVTASVSVLPEIREYERTSTTAVNAYVLPSLRAYFERLENGLRDIGVSAPLLISNSNGGLSSARMAQEKPVFFISSGRSAGVVGAGRLGEAAGEKDLVVFDMGGTTASASLIHKGELSRANEYEFRAGISTPSRFIKAGGYLMRVPTVDVAEVGSGAGSIARIDEGGLLHVGPISAGAVPGPVCYGIGGTSPTVTDANVVLGFLPPVLAGGSMKLDVEGARAAISRDLADPLKLSIEDAAFGIREVVNINMARTIKAVTVERGVDPRDFAILAFGGSGPVHACDLARTLGICRVIFPRSPGVFTATGMLAAKVERYFLRSLNGRLDQLPIAEVNALLKEMRADAHASLAEEGYSDDQIECTFEADLRFKGQDFEIPVALPETVTEADRANLRASFREAYKAIYGYASDDGVEIVNIRLNAGGTSGNRLAFTAHKPEDGPADVTTRQVYFSRKDGWIDTPIHQRATFRGGAVGPLIIQSPDTTIVVPPGAKADLDAFGNVVATLA</sequence>
<dbReference type="GO" id="GO:0005829">
    <property type="term" value="C:cytosol"/>
    <property type="evidence" value="ECO:0007669"/>
    <property type="project" value="TreeGrafter"/>
</dbReference>
<organism evidence="4 5">
    <name type="scientific">Rhizobium jaguaris</name>
    <dbReference type="NCBI Taxonomy" id="1312183"/>
    <lineage>
        <taxon>Bacteria</taxon>
        <taxon>Pseudomonadati</taxon>
        <taxon>Pseudomonadota</taxon>
        <taxon>Alphaproteobacteria</taxon>
        <taxon>Hyphomicrobiales</taxon>
        <taxon>Rhizobiaceae</taxon>
        <taxon>Rhizobium/Agrobacterium group</taxon>
        <taxon>Rhizobium</taxon>
    </lineage>
</organism>
<dbReference type="AlphaFoldDB" id="A0A387G3U8"/>
<dbReference type="Pfam" id="PF19278">
    <property type="entry name" value="Hydant_A_C"/>
    <property type="match status" value="1"/>
</dbReference>
<protein>
    <submittedName>
        <fullName evidence="4">Hydantoinase/oxoprolinase family protein</fullName>
    </submittedName>
</protein>
<feature type="domain" description="Hydantoinase/oxoprolinase N-terminal" evidence="2">
    <location>
        <begin position="5"/>
        <end position="182"/>
    </location>
</feature>
<dbReference type="InterPro" id="IPR008040">
    <property type="entry name" value="Hydant_A_N"/>
</dbReference>
<evidence type="ECO:0000313" key="5">
    <source>
        <dbReference type="Proteomes" id="UP000282195"/>
    </source>
</evidence>
<geneLocation type="plasmid" evidence="5">
    <name>prccge525a</name>
</geneLocation>
<evidence type="ECO:0000259" key="1">
    <source>
        <dbReference type="Pfam" id="PF01968"/>
    </source>
</evidence>
<dbReference type="InterPro" id="IPR002821">
    <property type="entry name" value="Hydantoinase_A"/>
</dbReference>
<name>A0A387G3U8_9HYPH</name>
<keyword evidence="4" id="KW-0614">Plasmid</keyword>
<dbReference type="Proteomes" id="UP000282195">
    <property type="component" value="Plasmid pRCCGE525a"/>
</dbReference>
<dbReference type="InterPro" id="IPR043129">
    <property type="entry name" value="ATPase_NBD"/>
</dbReference>
<dbReference type="InterPro" id="IPR045079">
    <property type="entry name" value="Oxoprolinase-like"/>
</dbReference>
<accession>A0A387G3U8</accession>
<dbReference type="RefSeq" id="WP_120709451.1">
    <property type="nucleotide sequence ID" value="NZ_CP032697.1"/>
</dbReference>
<dbReference type="PANTHER" id="PTHR11365">
    <property type="entry name" value="5-OXOPROLINASE RELATED"/>
    <property type="match status" value="1"/>
</dbReference>
<feature type="domain" description="Acetophenone carboxylase-like C-terminal" evidence="3">
    <location>
        <begin position="518"/>
        <end position="682"/>
    </location>
</feature>
<proteinExistence type="predicted"/>
<dbReference type="GO" id="GO:0006749">
    <property type="term" value="P:glutathione metabolic process"/>
    <property type="evidence" value="ECO:0007669"/>
    <property type="project" value="TreeGrafter"/>
</dbReference>
<reference evidence="4 5" key="1">
    <citation type="submission" date="2018-10" db="EMBL/GenBank/DDBJ databases">
        <title>Rhizobium etli, R. leguminosarum and a new Rhizobium genospecies from Phaseolus dumosus.</title>
        <authorList>
            <person name="Ramirez-Puebla S.T."/>
            <person name="Rogel-Hernandez M.A."/>
            <person name="Guerrero G."/>
            <person name="Ormeno-Orrillo E."/>
            <person name="Martinez-Romero J.C."/>
            <person name="Negrete-Yankelevich S."/>
            <person name="Martinez-Romero E."/>
        </authorList>
    </citation>
    <scope>NUCLEOTIDE SEQUENCE [LARGE SCALE GENOMIC DNA]</scope>
    <source>
        <strain evidence="4 5">CCGE525</strain>
        <plasmid evidence="5">prccge525a</plasmid>
    </source>
</reference>
<dbReference type="OrthoDB" id="9759608at2"/>
<keyword evidence="5" id="KW-1185">Reference proteome</keyword>
<evidence type="ECO:0000259" key="2">
    <source>
        <dbReference type="Pfam" id="PF05378"/>
    </source>
</evidence>
<evidence type="ECO:0000259" key="3">
    <source>
        <dbReference type="Pfam" id="PF19278"/>
    </source>
</evidence>
<dbReference type="GO" id="GO:0017168">
    <property type="term" value="F:5-oxoprolinase (ATP-hydrolyzing) activity"/>
    <property type="evidence" value="ECO:0007669"/>
    <property type="project" value="TreeGrafter"/>
</dbReference>
<dbReference type="EMBL" id="CP032697">
    <property type="protein sequence ID" value="AYG64497.1"/>
    <property type="molecule type" value="Genomic_DNA"/>
</dbReference>